<dbReference type="KEGG" id="mmai:sS8_4785"/>
<evidence type="ECO:0000313" key="1">
    <source>
        <dbReference type="EMBL" id="BBA36708.1"/>
    </source>
</evidence>
<name>A0A250KYF5_9GAMM</name>
<accession>A0A250KYF5</accession>
<sequence length="89" mass="10127">MAQPRLCEQPESAQQTDGGKMYVIELSDVYWVVHRWVESGYGKNRGIILRARGPLDHKADEDRPKTYIPASSNPALKSDIHSETELIFE</sequence>
<dbReference type="EMBL" id="AP017928">
    <property type="protein sequence ID" value="BBA36708.1"/>
    <property type="molecule type" value="Genomic_DNA"/>
</dbReference>
<reference evidence="1 2" key="1">
    <citation type="submission" date="2016-12" db="EMBL/GenBank/DDBJ databases">
        <title>Genome sequencing of Methylocaldum marinum.</title>
        <authorList>
            <person name="Takeuchi M."/>
            <person name="Kamagata Y."/>
            <person name="Hiraoka S."/>
            <person name="Oshima K."/>
            <person name="Hattori M."/>
            <person name="Iwasaki W."/>
        </authorList>
    </citation>
    <scope>NUCLEOTIDE SEQUENCE [LARGE SCALE GENOMIC DNA]</scope>
    <source>
        <strain evidence="1 2">S8</strain>
    </source>
</reference>
<gene>
    <name evidence="1" type="ORF">sS8_4785</name>
</gene>
<protein>
    <submittedName>
        <fullName evidence="1">Uncharacterized protein</fullName>
    </submittedName>
</protein>
<evidence type="ECO:0000313" key="2">
    <source>
        <dbReference type="Proteomes" id="UP000266313"/>
    </source>
</evidence>
<dbReference type="AlphaFoldDB" id="A0A250KYF5"/>
<organism evidence="1 2">
    <name type="scientific">Methylocaldum marinum</name>
    <dbReference type="NCBI Taxonomy" id="1432792"/>
    <lineage>
        <taxon>Bacteria</taxon>
        <taxon>Pseudomonadati</taxon>
        <taxon>Pseudomonadota</taxon>
        <taxon>Gammaproteobacteria</taxon>
        <taxon>Methylococcales</taxon>
        <taxon>Methylococcaceae</taxon>
        <taxon>Methylocaldum</taxon>
    </lineage>
</organism>
<dbReference type="Proteomes" id="UP000266313">
    <property type="component" value="Chromosome"/>
</dbReference>
<keyword evidence="2" id="KW-1185">Reference proteome</keyword>
<proteinExistence type="predicted"/>